<dbReference type="PANTHER" id="PTHR44111:SF1">
    <property type="entry name" value="ELONGATOR COMPLEX PROTEIN 2"/>
    <property type="match status" value="1"/>
</dbReference>
<dbReference type="Gene3D" id="2.130.10.10">
    <property type="entry name" value="YVTN repeat-like/Quinoprotein amine dehydrogenase"/>
    <property type="match status" value="1"/>
</dbReference>
<dbReference type="AlphaFoldDB" id="A0A8E0RYL8"/>
<accession>A0A8E0RYL8</accession>
<feature type="non-terminal residue" evidence="12">
    <location>
        <position position="1"/>
    </location>
</feature>
<evidence type="ECO:0000256" key="8">
    <source>
        <dbReference type="ARBA" id="ARBA00022694"/>
    </source>
</evidence>
<keyword evidence="10" id="KW-0539">Nucleus</keyword>
<feature type="repeat" description="WD" evidence="11">
    <location>
        <begin position="1"/>
        <end position="17"/>
    </location>
</feature>
<dbReference type="InterPro" id="IPR037289">
    <property type="entry name" value="Elp2"/>
</dbReference>
<dbReference type="InterPro" id="IPR001680">
    <property type="entry name" value="WD40_rpt"/>
</dbReference>
<dbReference type="EMBL" id="LUCM01006387">
    <property type="protein sequence ID" value="KAA0191348.1"/>
    <property type="molecule type" value="Genomic_DNA"/>
</dbReference>
<keyword evidence="7 11" id="KW-0853">WD repeat</keyword>
<evidence type="ECO:0000256" key="9">
    <source>
        <dbReference type="ARBA" id="ARBA00022737"/>
    </source>
</evidence>
<name>A0A8E0RYL8_9TREM</name>
<comment type="similarity">
    <text evidence="4">Belongs to the WD repeat ELP2 family.</text>
</comment>
<dbReference type="PANTHER" id="PTHR44111">
    <property type="entry name" value="ELONGATOR COMPLEX PROTEIN 2"/>
    <property type="match status" value="1"/>
</dbReference>
<comment type="subcellular location">
    <subcellularLocation>
        <location evidence="2">Cytoplasm</location>
    </subcellularLocation>
    <subcellularLocation>
        <location evidence="1">Nucleus</location>
    </subcellularLocation>
</comment>
<evidence type="ECO:0000256" key="4">
    <source>
        <dbReference type="ARBA" id="ARBA00005881"/>
    </source>
</evidence>
<dbReference type="OrthoDB" id="27911at2759"/>
<dbReference type="Proteomes" id="UP000728185">
    <property type="component" value="Unassembled WGS sequence"/>
</dbReference>
<evidence type="ECO:0000256" key="6">
    <source>
        <dbReference type="ARBA" id="ARBA00022490"/>
    </source>
</evidence>
<dbReference type="InterPro" id="IPR015943">
    <property type="entry name" value="WD40/YVTN_repeat-like_dom_sf"/>
</dbReference>
<sequence>YFFTGSRDKLILVWNISEVEFTVPEAYLPLESRHTCPEAVTALDIIGLTGKWDYLMAVGLESGQLQLFLLHPTRSDQTPAVARVVWSQPILFNPELCHVKNKRVRRVQFEPIIQSDQQLLSSAADDGFVKIFSINIGQLQNAVLRS</sequence>
<dbReference type="GO" id="GO:0005737">
    <property type="term" value="C:cytoplasm"/>
    <property type="evidence" value="ECO:0007669"/>
    <property type="project" value="UniProtKB-SubCell"/>
</dbReference>
<dbReference type="UniPathway" id="UPA00988"/>
<proteinExistence type="inferred from homology"/>
<evidence type="ECO:0000256" key="11">
    <source>
        <dbReference type="PROSITE-ProRule" id="PRU00221"/>
    </source>
</evidence>
<evidence type="ECO:0000256" key="1">
    <source>
        <dbReference type="ARBA" id="ARBA00004123"/>
    </source>
</evidence>
<gene>
    <name evidence="12" type="ORF">FBUS_09591</name>
</gene>
<keyword evidence="13" id="KW-1185">Reference proteome</keyword>
<comment type="pathway">
    <text evidence="3">tRNA modification; 5-methoxycarbonylmethyl-2-thiouridine-tRNA biosynthesis.</text>
</comment>
<evidence type="ECO:0000256" key="5">
    <source>
        <dbReference type="ARBA" id="ARBA00020267"/>
    </source>
</evidence>
<keyword evidence="9" id="KW-0677">Repeat</keyword>
<evidence type="ECO:0000256" key="3">
    <source>
        <dbReference type="ARBA" id="ARBA00005043"/>
    </source>
</evidence>
<dbReference type="GO" id="GO:0033588">
    <property type="term" value="C:elongator holoenzyme complex"/>
    <property type="evidence" value="ECO:0007669"/>
    <property type="project" value="InterPro"/>
</dbReference>
<organism evidence="12 13">
    <name type="scientific">Fasciolopsis buskii</name>
    <dbReference type="NCBI Taxonomy" id="27845"/>
    <lineage>
        <taxon>Eukaryota</taxon>
        <taxon>Metazoa</taxon>
        <taxon>Spiralia</taxon>
        <taxon>Lophotrochozoa</taxon>
        <taxon>Platyhelminthes</taxon>
        <taxon>Trematoda</taxon>
        <taxon>Digenea</taxon>
        <taxon>Plagiorchiida</taxon>
        <taxon>Echinostomata</taxon>
        <taxon>Echinostomatoidea</taxon>
        <taxon>Fasciolidae</taxon>
        <taxon>Fasciolopsis</taxon>
    </lineage>
</organism>
<dbReference type="PROSITE" id="PS50082">
    <property type="entry name" value="WD_REPEATS_2"/>
    <property type="match status" value="1"/>
</dbReference>
<dbReference type="GO" id="GO:0005634">
    <property type="term" value="C:nucleus"/>
    <property type="evidence" value="ECO:0007669"/>
    <property type="project" value="UniProtKB-SubCell"/>
</dbReference>
<evidence type="ECO:0000256" key="7">
    <source>
        <dbReference type="ARBA" id="ARBA00022574"/>
    </source>
</evidence>
<keyword evidence="8" id="KW-0819">tRNA processing</keyword>
<evidence type="ECO:0000256" key="10">
    <source>
        <dbReference type="ARBA" id="ARBA00023242"/>
    </source>
</evidence>
<comment type="caution">
    <text evidence="12">The sequence shown here is derived from an EMBL/GenBank/DDBJ whole genome shotgun (WGS) entry which is preliminary data.</text>
</comment>
<dbReference type="InterPro" id="IPR036322">
    <property type="entry name" value="WD40_repeat_dom_sf"/>
</dbReference>
<protein>
    <recommendedName>
        <fullName evidence="5">Elongator complex protein 2</fullName>
    </recommendedName>
</protein>
<keyword evidence="6" id="KW-0963">Cytoplasm</keyword>
<dbReference type="SUPFAM" id="SSF50978">
    <property type="entry name" value="WD40 repeat-like"/>
    <property type="match status" value="1"/>
</dbReference>
<evidence type="ECO:0000313" key="12">
    <source>
        <dbReference type="EMBL" id="KAA0191348.1"/>
    </source>
</evidence>
<evidence type="ECO:0000313" key="13">
    <source>
        <dbReference type="Proteomes" id="UP000728185"/>
    </source>
</evidence>
<dbReference type="GO" id="GO:0002098">
    <property type="term" value="P:tRNA wobble uridine modification"/>
    <property type="evidence" value="ECO:0007669"/>
    <property type="project" value="InterPro"/>
</dbReference>
<evidence type="ECO:0000256" key="2">
    <source>
        <dbReference type="ARBA" id="ARBA00004496"/>
    </source>
</evidence>
<reference evidence="12" key="1">
    <citation type="submission" date="2019-05" db="EMBL/GenBank/DDBJ databases">
        <title>Annotation for the trematode Fasciolopsis buski.</title>
        <authorList>
            <person name="Choi Y.-J."/>
        </authorList>
    </citation>
    <scope>NUCLEOTIDE SEQUENCE</scope>
    <source>
        <strain evidence="12">HT</strain>
        <tissue evidence="12">Whole worm</tissue>
    </source>
</reference>